<sequence length="257" mass="27276">MTLRRRQDGLLAAIRDRGVASVRELAATLRVSESTVRRDLARLDRIGEVTRTYGGAVLARNATSDDGTPEVPYAVSDEEHRPYKEAMAAKAAELVPDESVVLLDIGTTTPLVARHLRGRPITVITGNLAVLDQLRADPVVRLVLLGGVVRGNYQTLVGSLTLKALDQISADVMFLSCTGVRRNGHVVDDMAVEAPIKQAMMDAAGQVVLLAHEAKVPGTGSLRLCSLSDVDTLISTAGVDPAIVALCREAGGRVVLA</sequence>
<dbReference type="InterPro" id="IPR050313">
    <property type="entry name" value="Carb_Metab_HTH_regulators"/>
</dbReference>
<dbReference type="Pfam" id="PF08220">
    <property type="entry name" value="HTH_DeoR"/>
    <property type="match status" value="1"/>
</dbReference>
<dbReference type="PRINTS" id="PR00037">
    <property type="entry name" value="HTHLACR"/>
</dbReference>
<dbReference type="SMART" id="SM00420">
    <property type="entry name" value="HTH_DEOR"/>
    <property type="match status" value="1"/>
</dbReference>
<dbReference type="Proteomes" id="UP000612808">
    <property type="component" value="Unassembled WGS sequence"/>
</dbReference>
<comment type="function">
    <text evidence="6">Repressor of the lactose catabolism operon. Galactose-6-phosphate is the inducer.</text>
</comment>
<dbReference type="GO" id="GO:0003700">
    <property type="term" value="F:DNA-binding transcription factor activity"/>
    <property type="evidence" value="ECO:0007669"/>
    <property type="project" value="InterPro"/>
</dbReference>
<accession>A0A8J3J3F5</accession>
<evidence type="ECO:0000313" key="8">
    <source>
        <dbReference type="EMBL" id="GID09447.1"/>
    </source>
</evidence>
<evidence type="ECO:0000256" key="3">
    <source>
        <dbReference type="ARBA" id="ARBA00023015"/>
    </source>
</evidence>
<dbReference type="EMBL" id="BOMB01000001">
    <property type="protein sequence ID" value="GID09447.1"/>
    <property type="molecule type" value="Genomic_DNA"/>
</dbReference>
<dbReference type="SMART" id="SM01134">
    <property type="entry name" value="DeoRC"/>
    <property type="match status" value="1"/>
</dbReference>
<dbReference type="RefSeq" id="WP_203654264.1">
    <property type="nucleotide sequence ID" value="NZ_BAAAZM010000010.1"/>
</dbReference>
<keyword evidence="4" id="KW-0238">DNA-binding</keyword>
<feature type="domain" description="HTH deoR-type" evidence="7">
    <location>
        <begin position="3"/>
        <end position="58"/>
    </location>
</feature>
<evidence type="ECO:0000313" key="9">
    <source>
        <dbReference type="Proteomes" id="UP000612808"/>
    </source>
</evidence>
<keyword evidence="2" id="KW-0678">Repressor</keyword>
<dbReference type="InterPro" id="IPR001034">
    <property type="entry name" value="DeoR_HTH"/>
</dbReference>
<organism evidence="8 9">
    <name type="scientific">Actinocatenispora rupis</name>
    <dbReference type="NCBI Taxonomy" id="519421"/>
    <lineage>
        <taxon>Bacteria</taxon>
        <taxon>Bacillati</taxon>
        <taxon>Actinomycetota</taxon>
        <taxon>Actinomycetes</taxon>
        <taxon>Micromonosporales</taxon>
        <taxon>Micromonosporaceae</taxon>
        <taxon>Actinocatenispora</taxon>
    </lineage>
</organism>
<dbReference type="PROSITE" id="PS00894">
    <property type="entry name" value="HTH_DEOR_1"/>
    <property type="match status" value="1"/>
</dbReference>
<evidence type="ECO:0000256" key="6">
    <source>
        <dbReference type="ARBA" id="ARBA00024937"/>
    </source>
</evidence>
<evidence type="ECO:0000259" key="7">
    <source>
        <dbReference type="PROSITE" id="PS51000"/>
    </source>
</evidence>
<dbReference type="PANTHER" id="PTHR30363">
    <property type="entry name" value="HTH-TYPE TRANSCRIPTIONAL REGULATOR SRLR-RELATED"/>
    <property type="match status" value="1"/>
</dbReference>
<dbReference type="InterPro" id="IPR018356">
    <property type="entry name" value="Tscrpt_reg_HTH_DeoR_CS"/>
</dbReference>
<name>A0A8J3J3F5_9ACTN</name>
<gene>
    <name evidence="8" type="ORF">Aru02nite_03360</name>
</gene>
<dbReference type="PROSITE" id="PS51000">
    <property type="entry name" value="HTH_DEOR_2"/>
    <property type="match status" value="1"/>
</dbReference>
<dbReference type="InterPro" id="IPR036390">
    <property type="entry name" value="WH_DNA-bd_sf"/>
</dbReference>
<reference evidence="8" key="1">
    <citation type="submission" date="2021-01" db="EMBL/GenBank/DDBJ databases">
        <title>Whole genome shotgun sequence of Actinocatenispora rupis NBRC 107355.</title>
        <authorList>
            <person name="Komaki H."/>
            <person name="Tamura T."/>
        </authorList>
    </citation>
    <scope>NUCLEOTIDE SEQUENCE</scope>
    <source>
        <strain evidence="8">NBRC 107355</strain>
    </source>
</reference>
<protein>
    <recommendedName>
        <fullName evidence="1">Lactose phosphotransferase system repressor</fullName>
    </recommendedName>
</protein>
<dbReference type="PANTHER" id="PTHR30363:SF4">
    <property type="entry name" value="GLYCEROL-3-PHOSPHATE REGULON REPRESSOR"/>
    <property type="match status" value="1"/>
</dbReference>
<dbReference type="SUPFAM" id="SSF46785">
    <property type="entry name" value="Winged helix' DNA-binding domain"/>
    <property type="match status" value="1"/>
</dbReference>
<evidence type="ECO:0000256" key="1">
    <source>
        <dbReference type="ARBA" id="ARBA00021390"/>
    </source>
</evidence>
<evidence type="ECO:0000256" key="5">
    <source>
        <dbReference type="ARBA" id="ARBA00023163"/>
    </source>
</evidence>
<keyword evidence="9" id="KW-1185">Reference proteome</keyword>
<evidence type="ECO:0000256" key="2">
    <source>
        <dbReference type="ARBA" id="ARBA00022491"/>
    </source>
</evidence>
<dbReference type="AlphaFoldDB" id="A0A8J3J3F5"/>
<keyword evidence="3" id="KW-0805">Transcription regulation</keyword>
<proteinExistence type="predicted"/>
<dbReference type="InterPro" id="IPR014036">
    <property type="entry name" value="DeoR-like_C"/>
</dbReference>
<evidence type="ECO:0000256" key="4">
    <source>
        <dbReference type="ARBA" id="ARBA00023125"/>
    </source>
</evidence>
<keyword evidence="5" id="KW-0804">Transcription</keyword>
<dbReference type="GO" id="GO:0003677">
    <property type="term" value="F:DNA binding"/>
    <property type="evidence" value="ECO:0007669"/>
    <property type="project" value="UniProtKB-KW"/>
</dbReference>
<dbReference type="InterPro" id="IPR037171">
    <property type="entry name" value="NagB/RpiA_transferase-like"/>
</dbReference>
<dbReference type="InterPro" id="IPR036388">
    <property type="entry name" value="WH-like_DNA-bd_sf"/>
</dbReference>
<dbReference type="SUPFAM" id="SSF100950">
    <property type="entry name" value="NagB/RpiA/CoA transferase-like"/>
    <property type="match status" value="1"/>
</dbReference>
<dbReference type="Gene3D" id="1.10.10.10">
    <property type="entry name" value="Winged helix-like DNA-binding domain superfamily/Winged helix DNA-binding domain"/>
    <property type="match status" value="1"/>
</dbReference>
<dbReference type="Pfam" id="PF00455">
    <property type="entry name" value="DeoRC"/>
    <property type="match status" value="1"/>
</dbReference>
<comment type="caution">
    <text evidence="8">The sequence shown here is derived from an EMBL/GenBank/DDBJ whole genome shotgun (WGS) entry which is preliminary data.</text>
</comment>